<protein>
    <submittedName>
        <fullName evidence="2">Uncharacterized protein</fullName>
    </submittedName>
</protein>
<evidence type="ECO:0000313" key="3">
    <source>
        <dbReference type="Proteomes" id="UP000241986"/>
    </source>
</evidence>
<gene>
    <name evidence="2" type="ORF">DAA48_21190</name>
</gene>
<feature type="transmembrane region" description="Helical" evidence="1">
    <location>
        <begin position="59"/>
        <end position="80"/>
    </location>
</feature>
<keyword evidence="1" id="KW-1133">Transmembrane helix</keyword>
<evidence type="ECO:0000256" key="1">
    <source>
        <dbReference type="SAM" id="Phobius"/>
    </source>
</evidence>
<feature type="transmembrane region" description="Helical" evidence="1">
    <location>
        <begin position="30"/>
        <end position="47"/>
    </location>
</feature>
<dbReference type="Proteomes" id="UP000241986">
    <property type="component" value="Unassembled WGS sequence"/>
</dbReference>
<reference evidence="2 3" key="1">
    <citation type="submission" date="2018-03" db="EMBL/GenBank/DDBJ databases">
        <title>Aeromonas veronii whole genome sequencing and analysis.</title>
        <authorList>
            <person name="Xie H."/>
            <person name="Liu T."/>
            <person name="Wang K."/>
        </authorList>
    </citation>
    <scope>NUCLEOTIDE SEQUENCE [LARGE SCALE GENOMIC DNA]</scope>
    <source>
        <strain evidence="2 3">XH.VA.1</strain>
    </source>
</reference>
<dbReference type="EMBL" id="PZKL01000045">
    <property type="protein sequence ID" value="PTH78956.1"/>
    <property type="molecule type" value="Genomic_DNA"/>
</dbReference>
<comment type="caution">
    <text evidence="2">The sequence shown here is derived from an EMBL/GenBank/DDBJ whole genome shotgun (WGS) entry which is preliminary data.</text>
</comment>
<accession>A0A2T4MWU2</accession>
<proteinExistence type="predicted"/>
<organism evidence="2 3">
    <name type="scientific">Aeromonas veronii</name>
    <dbReference type="NCBI Taxonomy" id="654"/>
    <lineage>
        <taxon>Bacteria</taxon>
        <taxon>Pseudomonadati</taxon>
        <taxon>Pseudomonadota</taxon>
        <taxon>Gammaproteobacteria</taxon>
        <taxon>Aeromonadales</taxon>
        <taxon>Aeromonadaceae</taxon>
        <taxon>Aeromonas</taxon>
    </lineage>
</organism>
<name>A0A2T4MWU2_AERVE</name>
<feature type="transmembrane region" description="Helical" evidence="1">
    <location>
        <begin position="92"/>
        <end position="112"/>
    </location>
</feature>
<dbReference type="AlphaFoldDB" id="A0A2T4MWU2"/>
<evidence type="ECO:0000313" key="2">
    <source>
        <dbReference type="EMBL" id="PTH78956.1"/>
    </source>
</evidence>
<keyword evidence="1" id="KW-0472">Membrane</keyword>
<sequence>MLLFVDQIDTKAAQCLQVLLDFLTSQDSRILIKLIGIINGIEWLTILEHRQITIKINDIVVTPVLIIGRIFNYLIEFFHIKLALIMLGKVSVDFFVTLLEMIDVAITILVIVNKQTKDHGRIAIAWRCCKKLSQAIGLFTAYFGGNTQIDIAISRHFQFLDEVKSTFA</sequence>
<keyword evidence="1" id="KW-0812">Transmembrane</keyword>